<protein>
    <submittedName>
        <fullName evidence="1">Esterase</fullName>
    </submittedName>
</protein>
<proteinExistence type="predicted"/>
<dbReference type="EMBL" id="SACR01000008">
    <property type="protein sequence ID" value="RVU43037.1"/>
    <property type="molecule type" value="Genomic_DNA"/>
</dbReference>
<dbReference type="SUPFAM" id="SSF53474">
    <property type="entry name" value="alpha/beta-Hydrolases"/>
    <property type="match status" value="1"/>
</dbReference>
<dbReference type="Proteomes" id="UP000285575">
    <property type="component" value="Unassembled WGS sequence"/>
</dbReference>
<dbReference type="PANTHER" id="PTHR48098:SF1">
    <property type="entry name" value="DIACYLGLYCEROL ACYLTRANSFERASE_MYCOLYLTRANSFERASE AG85A"/>
    <property type="match status" value="1"/>
</dbReference>
<reference evidence="1 2" key="1">
    <citation type="submission" date="2019-01" db="EMBL/GenBank/DDBJ databases">
        <authorList>
            <person name="Chen W.-M."/>
        </authorList>
    </citation>
    <scope>NUCLEOTIDE SEQUENCE [LARGE SCALE GENOMIC DNA]</scope>
    <source>
        <strain evidence="1 2">KYPY4</strain>
    </source>
</reference>
<dbReference type="InterPro" id="IPR000801">
    <property type="entry name" value="Esterase-like"/>
</dbReference>
<dbReference type="RefSeq" id="WP_128230770.1">
    <property type="nucleotide sequence ID" value="NZ_SACR01000008.1"/>
</dbReference>
<name>A0A437R8L5_9BURK</name>
<sequence length="270" mass="29076">MFRTLEISDPALAPAGLHFVTVKSAALGQRADLLLFVPPQAAALQDVPLVLLLHGVYGSHWAWAFKGGAHLTAQRLIDAGAIPPMVLAMPSDGLWGDGSGYVPHAGQDFERWIVDEVPAAACQVCGACSAASPLFVAGLSMGGFGALRLAGRYPQRFLAAAGHSSVTEAMQFDRLIEEARTGWSSEPVDRRVIDALRSARGPLPALRFDCGRDDPFIGANRQLHTDLQAAGISHEYAEHDGSHGWGYWSRHLEDTLRFFGAALETRRQPS</sequence>
<gene>
    <name evidence="1" type="ORF">EOE66_21300</name>
</gene>
<dbReference type="InterPro" id="IPR029058">
    <property type="entry name" value="AB_hydrolase_fold"/>
</dbReference>
<evidence type="ECO:0000313" key="1">
    <source>
        <dbReference type="EMBL" id="RVU43037.1"/>
    </source>
</evidence>
<dbReference type="Pfam" id="PF00756">
    <property type="entry name" value="Esterase"/>
    <property type="match status" value="1"/>
</dbReference>
<dbReference type="Gene3D" id="3.40.50.1820">
    <property type="entry name" value="alpha/beta hydrolase"/>
    <property type="match status" value="1"/>
</dbReference>
<organism evidence="1 2">
    <name type="scientific">Rubrivivax rivuli</name>
    <dbReference type="NCBI Taxonomy" id="1862385"/>
    <lineage>
        <taxon>Bacteria</taxon>
        <taxon>Pseudomonadati</taxon>
        <taxon>Pseudomonadota</taxon>
        <taxon>Betaproteobacteria</taxon>
        <taxon>Burkholderiales</taxon>
        <taxon>Sphaerotilaceae</taxon>
        <taxon>Rubrivivax</taxon>
    </lineage>
</organism>
<dbReference type="OrthoDB" id="9803578at2"/>
<comment type="caution">
    <text evidence="1">The sequence shown here is derived from an EMBL/GenBank/DDBJ whole genome shotgun (WGS) entry which is preliminary data.</text>
</comment>
<keyword evidence="2" id="KW-1185">Reference proteome</keyword>
<accession>A0A437R8L5</accession>
<evidence type="ECO:0000313" key="2">
    <source>
        <dbReference type="Proteomes" id="UP000285575"/>
    </source>
</evidence>
<dbReference type="GO" id="GO:0016747">
    <property type="term" value="F:acyltransferase activity, transferring groups other than amino-acyl groups"/>
    <property type="evidence" value="ECO:0007669"/>
    <property type="project" value="TreeGrafter"/>
</dbReference>
<dbReference type="AlphaFoldDB" id="A0A437R8L5"/>
<dbReference type="PANTHER" id="PTHR48098">
    <property type="entry name" value="ENTEROCHELIN ESTERASE-RELATED"/>
    <property type="match status" value="1"/>
</dbReference>
<dbReference type="InterPro" id="IPR050583">
    <property type="entry name" value="Mycobacterial_A85_antigen"/>
</dbReference>